<evidence type="ECO:0000313" key="2">
    <source>
        <dbReference type="EMBL" id="ASK49476.1"/>
    </source>
</evidence>
<evidence type="ECO:0000256" key="1">
    <source>
        <dbReference type="SAM" id="Phobius"/>
    </source>
</evidence>
<keyword evidence="1" id="KW-1133">Transmembrane helix</keyword>
<reference evidence="2" key="1">
    <citation type="submission" date="2016-10" db="EMBL/GenBank/DDBJ databases">
        <title>Agrobacterium Ti plasmids: Classification based on T-DNA and Vir regions organization.</title>
        <authorList>
            <person name="Nabi N."/>
            <person name="Vial L."/>
            <person name="Ben Hafsa A."/>
            <person name="Chapulliot D."/>
            <person name="Berard A."/>
            <person name="Chauveau A."/>
            <person name="Le Paslier M.-C."/>
            <person name="Harzallah Skhiri F."/>
            <person name="Brunel D."/>
            <person name="Nesme X."/>
            <person name="Chaouachi M."/>
        </authorList>
    </citation>
    <scope>NUCLEOTIDE SEQUENCE</scope>
    <source>
        <strain evidence="2">CFBP5481</strain>
        <plasmid evidence="2">pTi_CFBP5481</plasmid>
    </source>
</reference>
<keyword evidence="1" id="KW-0812">Transmembrane</keyword>
<sequence length="102" mass="11052">MTIAENMARSQIFATPAVFVFTFSELSKILMVLNIEFPFFQCIGMSIDAFYARANSLSDNVMHSLKFFPIMPGVAFSFSGSASAIDALTVNTSPIASLIDAP</sequence>
<keyword evidence="1" id="KW-0472">Membrane</keyword>
<keyword evidence="2" id="KW-0614">Plasmid</keyword>
<dbReference type="AlphaFoldDB" id="A0A2Z2Q936"/>
<feature type="transmembrane region" description="Helical" evidence="1">
    <location>
        <begin position="12"/>
        <end position="33"/>
    </location>
</feature>
<accession>A0A2Z2Q936</accession>
<dbReference type="EMBL" id="KY000074">
    <property type="protein sequence ID" value="ASK49476.1"/>
    <property type="molecule type" value="Genomic_DNA"/>
</dbReference>
<geneLocation type="plasmid" evidence="2">
    <name>pTi_CFBP5481</name>
</geneLocation>
<proteinExistence type="predicted"/>
<protein>
    <submittedName>
        <fullName evidence="2">MFS transporter</fullName>
    </submittedName>
</protein>
<name>A0A2Z2Q936_9HYPH</name>
<organism evidence="2">
    <name type="scientific">Agrobacterium larrymoorei</name>
    <dbReference type="NCBI Taxonomy" id="160699"/>
    <lineage>
        <taxon>Bacteria</taxon>
        <taxon>Pseudomonadati</taxon>
        <taxon>Pseudomonadota</taxon>
        <taxon>Alphaproteobacteria</taxon>
        <taxon>Hyphomicrobiales</taxon>
        <taxon>Rhizobiaceae</taxon>
        <taxon>Rhizobium/Agrobacterium group</taxon>
        <taxon>Agrobacterium</taxon>
    </lineage>
</organism>